<feature type="domain" description="Nucleoporin Nup159/Nup146 N-terminal" evidence="7">
    <location>
        <begin position="72"/>
        <end position="451"/>
    </location>
</feature>
<feature type="region of interest" description="Disordered" evidence="5">
    <location>
        <begin position="482"/>
        <end position="512"/>
    </location>
</feature>
<feature type="compositionally biased region" description="Polar residues" evidence="5">
    <location>
        <begin position="1387"/>
        <end position="1400"/>
    </location>
</feature>
<dbReference type="GO" id="GO:0006606">
    <property type="term" value="P:protein import into nucleus"/>
    <property type="evidence" value="ECO:0007669"/>
    <property type="project" value="TreeGrafter"/>
</dbReference>
<dbReference type="GO" id="GO:0005576">
    <property type="term" value="C:extracellular region"/>
    <property type="evidence" value="ECO:0007669"/>
    <property type="project" value="InterPro"/>
</dbReference>
<feature type="coiled-coil region" evidence="4">
    <location>
        <begin position="1240"/>
        <end position="1272"/>
    </location>
</feature>
<dbReference type="SUPFAM" id="SSF117289">
    <property type="entry name" value="Nucleoporin domain"/>
    <property type="match status" value="1"/>
</dbReference>
<feature type="compositionally biased region" description="Low complexity" evidence="5">
    <location>
        <begin position="847"/>
        <end position="860"/>
    </location>
</feature>
<feature type="compositionally biased region" description="Low complexity" evidence="5">
    <location>
        <begin position="917"/>
        <end position="926"/>
    </location>
</feature>
<dbReference type="PANTHER" id="PTHR23193:SF23">
    <property type="entry name" value="NUCLEAR PORE COMPLEX PROTEIN NUP153"/>
    <property type="match status" value="1"/>
</dbReference>
<dbReference type="InterPro" id="IPR015131">
    <property type="entry name" value="Killer_tox_Kp4"/>
</dbReference>
<feature type="compositionally biased region" description="Polar residues" evidence="5">
    <location>
        <begin position="687"/>
        <end position="702"/>
    </location>
</feature>
<dbReference type="Pfam" id="PF16755">
    <property type="entry name" value="Beta-prop_NUP159_NUP214"/>
    <property type="match status" value="1"/>
</dbReference>
<evidence type="ECO:0000256" key="1">
    <source>
        <dbReference type="ARBA" id="ARBA00004123"/>
    </source>
</evidence>
<protein>
    <recommendedName>
        <fullName evidence="10">Nucleoporin Nup159/Nup146 N-terminal domain-containing protein</fullName>
    </recommendedName>
</protein>
<evidence type="ECO:0000259" key="7">
    <source>
        <dbReference type="Pfam" id="PF16755"/>
    </source>
</evidence>
<dbReference type="Gene3D" id="2.130.10.10">
    <property type="entry name" value="YVTN repeat-like/Quinoprotein amine dehydrogenase"/>
    <property type="match status" value="1"/>
</dbReference>
<feature type="compositionally biased region" description="Polar residues" evidence="5">
    <location>
        <begin position="787"/>
        <end position="801"/>
    </location>
</feature>
<keyword evidence="4" id="KW-0175">Coiled coil</keyword>
<dbReference type="InterPro" id="IPR015943">
    <property type="entry name" value="WD40/YVTN_repeat-like_dom_sf"/>
</dbReference>
<dbReference type="GO" id="GO:0005643">
    <property type="term" value="C:nuclear pore"/>
    <property type="evidence" value="ECO:0007669"/>
    <property type="project" value="TreeGrafter"/>
</dbReference>
<dbReference type="FunFam" id="2.130.10.10:FF:000645">
    <property type="entry name" value="Putative nuclear pore complex subunit Nup159"/>
    <property type="match status" value="1"/>
</dbReference>
<feature type="compositionally biased region" description="Gly residues" evidence="5">
    <location>
        <begin position="1444"/>
        <end position="1455"/>
    </location>
</feature>
<feature type="compositionally biased region" description="Low complexity" evidence="5">
    <location>
        <begin position="1052"/>
        <end position="1064"/>
    </location>
</feature>
<dbReference type="InterPro" id="IPR039462">
    <property type="entry name" value="Nup159/Nup146_N"/>
</dbReference>
<evidence type="ECO:0000259" key="6">
    <source>
        <dbReference type="Pfam" id="PF09044"/>
    </source>
</evidence>
<keyword evidence="2" id="KW-0813">Transport</keyword>
<feature type="region of interest" description="Disordered" evidence="5">
    <location>
        <begin position="676"/>
        <end position="1139"/>
    </location>
</feature>
<feature type="compositionally biased region" description="Polar residues" evidence="5">
    <location>
        <begin position="987"/>
        <end position="1003"/>
    </location>
</feature>
<evidence type="ECO:0000313" key="8">
    <source>
        <dbReference type="EMBL" id="KAA6412991.1"/>
    </source>
</evidence>
<dbReference type="Pfam" id="PF09044">
    <property type="entry name" value="Kp4"/>
    <property type="match status" value="1"/>
</dbReference>
<feature type="domain" description="Killer toxin Kp4" evidence="6">
    <location>
        <begin position="1589"/>
        <end position="1722"/>
    </location>
</feature>
<accession>A0A5M8PV96</accession>
<dbReference type="PANTHER" id="PTHR23193">
    <property type="entry name" value="NUCLEAR PORE COMPLEX PROTEIN NUP"/>
    <property type="match status" value="1"/>
</dbReference>
<organism evidence="8 9">
    <name type="scientific">Lasallia pustulata</name>
    <dbReference type="NCBI Taxonomy" id="136370"/>
    <lineage>
        <taxon>Eukaryota</taxon>
        <taxon>Fungi</taxon>
        <taxon>Dikarya</taxon>
        <taxon>Ascomycota</taxon>
        <taxon>Pezizomycotina</taxon>
        <taxon>Lecanoromycetes</taxon>
        <taxon>OSLEUM clade</taxon>
        <taxon>Umbilicariomycetidae</taxon>
        <taxon>Umbilicariales</taxon>
        <taxon>Umbilicariaceae</taxon>
        <taxon>Lasallia</taxon>
    </lineage>
</organism>
<keyword evidence="3" id="KW-0539">Nucleus</keyword>
<dbReference type="GO" id="GO:0006405">
    <property type="term" value="P:RNA export from nucleus"/>
    <property type="evidence" value="ECO:0007669"/>
    <property type="project" value="TreeGrafter"/>
</dbReference>
<dbReference type="GO" id="GO:0017056">
    <property type="term" value="F:structural constituent of nuclear pore"/>
    <property type="evidence" value="ECO:0007669"/>
    <property type="project" value="TreeGrafter"/>
</dbReference>
<proteinExistence type="predicted"/>
<name>A0A5M8PV96_9LECA</name>
<reference evidence="8 9" key="1">
    <citation type="submission" date="2019-09" db="EMBL/GenBank/DDBJ databases">
        <title>The hologenome of the rock-dwelling lichen Lasallia pustulata.</title>
        <authorList>
            <person name="Greshake Tzovaras B."/>
            <person name="Segers F."/>
            <person name="Bicker A."/>
            <person name="Dal Grande F."/>
            <person name="Otte J."/>
            <person name="Hankeln T."/>
            <person name="Schmitt I."/>
            <person name="Ebersberger I."/>
        </authorList>
    </citation>
    <scope>NUCLEOTIDE SEQUENCE [LARGE SCALE GENOMIC DNA]</scope>
    <source>
        <strain evidence="8">A1-1</strain>
    </source>
</reference>
<gene>
    <name evidence="8" type="ORF">FRX48_02734</name>
</gene>
<comment type="caution">
    <text evidence="8">The sequence shown here is derived from an EMBL/GenBank/DDBJ whole genome shotgun (WGS) entry which is preliminary data.</text>
</comment>
<feature type="compositionally biased region" description="Low complexity" evidence="5">
    <location>
        <begin position="1556"/>
        <end position="1566"/>
    </location>
</feature>
<feature type="region of interest" description="Disordered" evidence="5">
    <location>
        <begin position="1387"/>
        <end position="1471"/>
    </location>
</feature>
<evidence type="ECO:0000256" key="2">
    <source>
        <dbReference type="ARBA" id="ARBA00022448"/>
    </source>
</evidence>
<comment type="subcellular location">
    <subcellularLocation>
        <location evidence="1">Nucleus</location>
    </subcellularLocation>
</comment>
<dbReference type="Gene3D" id="3.30.430.10">
    <property type="entry name" value="Killer Toxin P4, subunit A"/>
    <property type="match status" value="1"/>
</dbReference>
<evidence type="ECO:0000256" key="3">
    <source>
        <dbReference type="ARBA" id="ARBA00023242"/>
    </source>
</evidence>
<dbReference type="EMBL" id="VXIT01000004">
    <property type="protein sequence ID" value="KAA6412991.1"/>
    <property type="molecule type" value="Genomic_DNA"/>
</dbReference>
<feature type="compositionally biased region" description="Polar residues" evidence="5">
    <location>
        <begin position="811"/>
        <end position="830"/>
    </location>
</feature>
<dbReference type="Proteomes" id="UP000324767">
    <property type="component" value="Unassembled WGS sequence"/>
</dbReference>
<evidence type="ECO:0000313" key="9">
    <source>
        <dbReference type="Proteomes" id="UP000324767"/>
    </source>
</evidence>
<dbReference type="InterPro" id="IPR026054">
    <property type="entry name" value="Nucleoporin"/>
</dbReference>
<sequence length="1733" mass="181028">MAFHFGASGPSAFGSSVGGSLAFGSNAGGSNSQTQTGPDLEEIQTEGLGFQSLAGDSKVRLLPTPWPSDALPPPTASLLSIASNKGLIAAAGPDSVIVASTESVRQAFTPRSSADNDVKPFSPQLTLSIGMRVSQVAFSADESFLVISAETGGGLAVYDVPALMQGSTQAAFELSTNGVSLRALTPNPTPEKAELFAAVTIKGDLMMANLKSRQFLSSPTGQTMKDGVSCVSWSTRGKQLVAGLGNGTGFQMTPEGEGKAEIPRPLGLDGDQHVSSISWLENNVFLMVHTSSSFDADIVPPSTYNLVTRQPPAAFMFQKLPEPCSPFGLNRSPHYHFIQRLRDFPPNIQDILVVASTGSTDVGLFTRAKAPLTSGLPAEKVTNVFTTTGMANDSRRAQLSMSEDGSDTSPIGVAIDLSSKDKVKRPLPGEEMDESPSPLPAVMILNNEGILASWWLVYADSIRQGTAYPGLVAVAGSQSQPQQSAARQASPFASASVGQQSQPALGPSAFRAPSNPVGAFGGGFSKPAAPALGSTSTLKAPTSGAFGAPSGLGAQQSPWGFINTAPQTGGAAFGKPAFGSSTPFGGSSQAPTFATVGGIGSRQSPWGTATSGSAAAMGSVFGQAGGLGARAGSMFGGGASGAAFGSTPSSTAPAAGSASGFASFANAGGFAAAAKSSGQSSLGGATPSASFGSGMDTDTSFGRTPKKSEQTSGGLFGTGSGFTLGSTFKGDGSAKDDAPKPANNARSSFFGPSFGNVLGETQKDIGSPQVKEADMTEDSESEKEQSTRASAVEQDSTTPVTTPAPPKFSFPGTTPPTASGVYSTQAQNKETPAAVGNSAPANWSFGTHTPSTTTPQVTPQKPEDTIQPSVETPASAIIKPEPEDEGDAGSRGVDRNVPEAPLPPNPLSKASYSPGDSSTSSAEASSPNHPVDDAPFPPDFLASKSKQVEELQPDFPAEGDDDSLEGGGTSEVEEDGEGSGIDVAQEISPTTDPNQTPKVTPESSFGAGPLFERSPIGGLFNKVTQPSSKHLFGEIGKTSAPIFPPPSKVQESPRSPSPIRSFIPGDVLRPDNARSFSAPGLQTKALPDRKSMLSKPLQSSVLAKSQPSIGEQRTLGRERVAPQQAKKKADEDQDLSDGEDEKIRKLLSTEVQATLQLDTFLAHTDYIGNINKPGVPGQIEKLYRDINSMIDTLGLNARSLKAFLTGHSEPFKDGERSREDLEQEGLWTLVEISDLGTLVNEKLEDRLEKARVKSVQEKLNICQERLKDLTKARSRHNEIKKFIHARSDPDQIEATRSAPLNAEQAAIQHDLRKEFMRFQKLLAETEESITILKAKLASHDSSSGKGGPHKVPTVEAVTNTIKKLTSMVEKKSGDIDVLENQMRKLRFSSTTDSGACSSREASPFVTPAKSTRQSQRGTPGSSSTYAPFYTPESTKSQLRASTGSSGGGRSKGRIGGVTPEDVERCKTRARRRKEVKERLETVLAKAAPGDGAVRVRSLDEVSFVAEALKPKTSTTTKKPRYNAEQTTSHDLAPDFSFADHSNKYIILPSPIPQVQTSSIPTSSPTTKLRPKTKNRPPKKMRSTLLTLLVATASCVSFAAAEGINCEGNTRCSAKHNSGLSGQNDLMDEFYQALANGASDVIAGGPLVSTTMYPLPGQKYIACDPAAKICISLAGNYPSGGVDGWTLATRVGDLNSHGCWYCGSVPLSGDNNPKEMGILKIDIASPDYCAGVCG</sequence>
<evidence type="ECO:0008006" key="10">
    <source>
        <dbReference type="Google" id="ProtNLM"/>
    </source>
</evidence>
<feature type="compositionally biased region" description="Low complexity" evidence="5">
    <location>
        <begin position="482"/>
        <end position="496"/>
    </location>
</feature>
<dbReference type="OrthoDB" id="248320at2759"/>
<evidence type="ECO:0000256" key="4">
    <source>
        <dbReference type="SAM" id="Coils"/>
    </source>
</evidence>
<feature type="compositionally biased region" description="Polar residues" evidence="5">
    <location>
        <begin position="1408"/>
        <end position="1438"/>
    </location>
</feature>
<evidence type="ECO:0000256" key="5">
    <source>
        <dbReference type="SAM" id="MobiDB-lite"/>
    </source>
</evidence>
<dbReference type="GO" id="GO:0008139">
    <property type="term" value="F:nuclear localization sequence binding"/>
    <property type="evidence" value="ECO:0007669"/>
    <property type="project" value="TreeGrafter"/>
</dbReference>
<feature type="compositionally biased region" description="Low complexity" evidence="5">
    <location>
        <begin position="676"/>
        <end position="685"/>
    </location>
</feature>
<feature type="compositionally biased region" description="Basic residues" evidence="5">
    <location>
        <begin position="1568"/>
        <end position="1578"/>
    </location>
</feature>
<feature type="region of interest" description="Disordered" evidence="5">
    <location>
        <begin position="1554"/>
        <end position="1578"/>
    </location>
</feature>
<feature type="region of interest" description="Disordered" evidence="5">
    <location>
        <begin position="593"/>
        <end position="613"/>
    </location>
</feature>
<feature type="compositionally biased region" description="Polar residues" evidence="5">
    <location>
        <begin position="1096"/>
        <end position="1111"/>
    </location>
</feature>